<feature type="coiled-coil region" evidence="2">
    <location>
        <begin position="94"/>
        <end position="129"/>
    </location>
</feature>
<sequence>MRIFVGDRLGIIKCVSIENTSVSFVNLKPNRNKEIIEMDFIDQNETQLIAGSANGIVDIYDLNKFEITKSINTNIDSVFSFKYLKSSNRVIVCNKKGDVKIQSLEEQIVEEEKEKEKEKEKNFQEYKANTPIATFNVDRAQQTLYSCGGKDNLIKVWDINTGKNVFSCQNLPLDDLGLRIPIWDRSHDWKHNSDNTFVVGTSYGGIRIFDTRVKRAPVKSRDILEFPVNKVTNSIDENYTFIGDTTGRTFKVDLRKIQSVNSYRESVGSIRGMSEHHSGDYLGICGLDRFLIVYDLKLVKSMMKVYLKTQMNCCLFSKQGFNAKVETEKKKRKKEKDQGSNDSESGDEISGSAGSSEENSSSEQSSSSSSSSSSGDEDDSSENSEGSSDDIDRYWNSLGVINDEESDLVSDESDEQKKQKKVTQKKKKRRKKK</sequence>
<gene>
    <name evidence="4" type="ORF">M0813_14085</name>
</gene>
<feature type="repeat" description="WD" evidence="1">
    <location>
        <begin position="148"/>
        <end position="167"/>
    </location>
</feature>
<name>A0ABQ8Z6N6_9EUKA</name>
<dbReference type="InterPro" id="IPR036322">
    <property type="entry name" value="WD40_repeat_dom_sf"/>
</dbReference>
<protein>
    <submittedName>
        <fullName evidence="4">Nop seven associated protein</fullName>
    </submittedName>
</protein>
<feature type="compositionally biased region" description="Low complexity" evidence="3">
    <location>
        <begin position="340"/>
        <end position="374"/>
    </location>
</feature>
<keyword evidence="2" id="KW-0175">Coiled coil</keyword>
<reference evidence="4" key="1">
    <citation type="submission" date="2022-08" db="EMBL/GenBank/DDBJ databases">
        <title>Novel sulfate-reducing endosymbionts in the free-living metamonad Anaeramoeba.</title>
        <authorList>
            <person name="Jerlstrom-Hultqvist J."/>
            <person name="Cepicka I."/>
            <person name="Gallot-Lavallee L."/>
            <person name="Salas-Leiva D."/>
            <person name="Curtis B.A."/>
            <person name="Zahonova K."/>
            <person name="Pipaliya S."/>
            <person name="Dacks J."/>
            <person name="Roger A.J."/>
        </authorList>
    </citation>
    <scope>NUCLEOTIDE SEQUENCE</scope>
    <source>
        <strain evidence="4">Schooner1</strain>
    </source>
</reference>
<feature type="compositionally biased region" description="Basic and acidic residues" evidence="3">
    <location>
        <begin position="326"/>
        <end position="339"/>
    </location>
</feature>
<dbReference type="InterPro" id="IPR001680">
    <property type="entry name" value="WD40_rpt"/>
</dbReference>
<feature type="region of interest" description="Disordered" evidence="3">
    <location>
        <begin position="326"/>
        <end position="433"/>
    </location>
</feature>
<organism evidence="4 5">
    <name type="scientific">Anaeramoeba flamelloides</name>
    <dbReference type="NCBI Taxonomy" id="1746091"/>
    <lineage>
        <taxon>Eukaryota</taxon>
        <taxon>Metamonada</taxon>
        <taxon>Anaeramoebidae</taxon>
        <taxon>Anaeramoeba</taxon>
    </lineage>
</organism>
<evidence type="ECO:0000256" key="1">
    <source>
        <dbReference type="PROSITE-ProRule" id="PRU00221"/>
    </source>
</evidence>
<proteinExistence type="predicted"/>
<evidence type="ECO:0000256" key="2">
    <source>
        <dbReference type="SAM" id="Coils"/>
    </source>
</evidence>
<dbReference type="InterPro" id="IPR037379">
    <property type="entry name" value="WDR74/Nsa1"/>
</dbReference>
<evidence type="ECO:0000313" key="5">
    <source>
        <dbReference type="Proteomes" id="UP001150062"/>
    </source>
</evidence>
<dbReference type="PANTHER" id="PTHR16038">
    <property type="entry name" value="NOP SEVEN ASSOCIATED PROTEIN 1"/>
    <property type="match status" value="1"/>
</dbReference>
<feature type="compositionally biased region" description="Acidic residues" evidence="3">
    <location>
        <begin position="402"/>
        <end position="414"/>
    </location>
</feature>
<evidence type="ECO:0000256" key="3">
    <source>
        <dbReference type="SAM" id="MobiDB-lite"/>
    </source>
</evidence>
<accession>A0ABQ8Z6N6</accession>
<dbReference type="InterPro" id="IPR015943">
    <property type="entry name" value="WD40/YVTN_repeat-like_dom_sf"/>
</dbReference>
<dbReference type="Proteomes" id="UP001150062">
    <property type="component" value="Unassembled WGS sequence"/>
</dbReference>
<dbReference type="PROSITE" id="PS50082">
    <property type="entry name" value="WD_REPEATS_2"/>
    <property type="match status" value="1"/>
</dbReference>
<dbReference type="SUPFAM" id="SSF50978">
    <property type="entry name" value="WD40 repeat-like"/>
    <property type="match status" value="1"/>
</dbReference>
<feature type="compositionally biased region" description="Basic residues" evidence="3">
    <location>
        <begin position="418"/>
        <end position="433"/>
    </location>
</feature>
<keyword evidence="5" id="KW-1185">Reference proteome</keyword>
<evidence type="ECO:0000313" key="4">
    <source>
        <dbReference type="EMBL" id="KAJ6252558.1"/>
    </source>
</evidence>
<dbReference type="Gene3D" id="2.130.10.10">
    <property type="entry name" value="YVTN repeat-like/Quinoprotein amine dehydrogenase"/>
    <property type="match status" value="2"/>
</dbReference>
<comment type="caution">
    <text evidence="4">The sequence shown here is derived from an EMBL/GenBank/DDBJ whole genome shotgun (WGS) entry which is preliminary data.</text>
</comment>
<keyword evidence="1" id="KW-0853">WD repeat</keyword>
<dbReference type="EMBL" id="JAOAOG010000042">
    <property type="protein sequence ID" value="KAJ6252558.1"/>
    <property type="molecule type" value="Genomic_DNA"/>
</dbReference>
<dbReference type="PANTHER" id="PTHR16038:SF4">
    <property type="entry name" value="WD REPEAT-CONTAINING PROTEIN 74"/>
    <property type="match status" value="1"/>
</dbReference>
<dbReference type="SMART" id="SM00320">
    <property type="entry name" value="WD40"/>
    <property type="match status" value="4"/>
</dbReference>